<keyword evidence="2" id="KW-0813">Transport</keyword>
<keyword evidence="4 6" id="KW-1133">Transmembrane helix</keyword>
<evidence type="ECO:0000313" key="8">
    <source>
        <dbReference type="EMBL" id="JAS86363.1"/>
    </source>
</evidence>
<comment type="subcellular location">
    <subcellularLocation>
        <location evidence="1">Membrane</location>
        <topology evidence="1">Multi-pass membrane protein</topology>
    </subcellularLocation>
</comment>
<dbReference type="PANTHER" id="PTHR23511:SF34">
    <property type="entry name" value="SYNAPTIC VESICLE GLYCOPROTEIN 2"/>
    <property type="match status" value="1"/>
</dbReference>
<evidence type="ECO:0000256" key="4">
    <source>
        <dbReference type="ARBA" id="ARBA00022989"/>
    </source>
</evidence>
<dbReference type="PANTHER" id="PTHR23511">
    <property type="entry name" value="SYNAPTIC VESICLE GLYCOPROTEIN 2"/>
    <property type="match status" value="1"/>
</dbReference>
<feature type="domain" description="Major facilitator superfamily (MFS) profile" evidence="7">
    <location>
        <begin position="1"/>
        <end position="107"/>
    </location>
</feature>
<dbReference type="PROSITE" id="PS50850">
    <property type="entry name" value="MFS"/>
    <property type="match status" value="1"/>
</dbReference>
<dbReference type="SUPFAM" id="SSF103473">
    <property type="entry name" value="MFS general substrate transporter"/>
    <property type="match status" value="1"/>
</dbReference>
<evidence type="ECO:0000256" key="2">
    <source>
        <dbReference type="ARBA" id="ARBA00022448"/>
    </source>
</evidence>
<feature type="transmembrane region" description="Helical" evidence="6">
    <location>
        <begin position="75"/>
        <end position="102"/>
    </location>
</feature>
<evidence type="ECO:0000256" key="1">
    <source>
        <dbReference type="ARBA" id="ARBA00004141"/>
    </source>
</evidence>
<dbReference type="EMBL" id="GECU01021343">
    <property type="protein sequence ID" value="JAS86363.1"/>
    <property type="molecule type" value="Transcribed_RNA"/>
</dbReference>
<keyword evidence="3 6" id="KW-0812">Transmembrane</keyword>
<dbReference type="GO" id="GO:0016020">
    <property type="term" value="C:membrane"/>
    <property type="evidence" value="ECO:0007669"/>
    <property type="project" value="UniProtKB-SubCell"/>
</dbReference>
<protein>
    <recommendedName>
        <fullName evidence="7">Major facilitator superfamily (MFS) profile domain-containing protein</fullName>
    </recommendedName>
</protein>
<gene>
    <name evidence="8" type="ORF">g.58843</name>
</gene>
<proteinExistence type="predicted"/>
<sequence>MCLSAICIIIIYFTTNMTLNLVVASTFQLTVGTANLVYNSLIVDMFPPNISGMGVCLGILAGRLGGLVSNLMFGYLLDISCSVPVFLVAAVLFTGSVMSFFIPNEPYTETKPSVASSPEKMKHERIILT</sequence>
<feature type="transmembrane region" description="Helical" evidence="6">
    <location>
        <begin position="48"/>
        <end position="68"/>
    </location>
</feature>
<dbReference type="InterPro" id="IPR036259">
    <property type="entry name" value="MFS_trans_sf"/>
</dbReference>
<evidence type="ECO:0000256" key="3">
    <source>
        <dbReference type="ARBA" id="ARBA00022692"/>
    </source>
</evidence>
<dbReference type="AlphaFoldDB" id="A0A1B6IHH7"/>
<evidence type="ECO:0000256" key="6">
    <source>
        <dbReference type="SAM" id="Phobius"/>
    </source>
</evidence>
<accession>A0A1B6IHH7</accession>
<evidence type="ECO:0000259" key="7">
    <source>
        <dbReference type="PROSITE" id="PS50850"/>
    </source>
</evidence>
<dbReference type="Gene3D" id="1.20.1250.20">
    <property type="entry name" value="MFS general substrate transporter like domains"/>
    <property type="match status" value="1"/>
</dbReference>
<name>A0A1B6IHH7_9HEMI</name>
<dbReference type="InterPro" id="IPR020846">
    <property type="entry name" value="MFS_dom"/>
</dbReference>
<keyword evidence="5 6" id="KW-0472">Membrane</keyword>
<dbReference type="GO" id="GO:0022857">
    <property type="term" value="F:transmembrane transporter activity"/>
    <property type="evidence" value="ECO:0007669"/>
    <property type="project" value="InterPro"/>
</dbReference>
<organism evidence="8">
    <name type="scientific">Homalodisca liturata</name>
    <dbReference type="NCBI Taxonomy" id="320908"/>
    <lineage>
        <taxon>Eukaryota</taxon>
        <taxon>Metazoa</taxon>
        <taxon>Ecdysozoa</taxon>
        <taxon>Arthropoda</taxon>
        <taxon>Hexapoda</taxon>
        <taxon>Insecta</taxon>
        <taxon>Pterygota</taxon>
        <taxon>Neoptera</taxon>
        <taxon>Paraneoptera</taxon>
        <taxon>Hemiptera</taxon>
        <taxon>Auchenorrhyncha</taxon>
        <taxon>Membracoidea</taxon>
        <taxon>Cicadellidae</taxon>
        <taxon>Cicadellinae</taxon>
        <taxon>Proconiini</taxon>
        <taxon>Homalodisca</taxon>
    </lineage>
</organism>
<reference evidence="8" key="1">
    <citation type="submission" date="2015-11" db="EMBL/GenBank/DDBJ databases">
        <title>De novo transcriptome assembly of four potential Pierce s Disease insect vectors from Arizona vineyards.</title>
        <authorList>
            <person name="Tassone E.E."/>
        </authorList>
    </citation>
    <scope>NUCLEOTIDE SEQUENCE</scope>
</reference>
<evidence type="ECO:0000256" key="5">
    <source>
        <dbReference type="ARBA" id="ARBA00023136"/>
    </source>
</evidence>